<feature type="region of interest" description="Disordered" evidence="5">
    <location>
        <begin position="405"/>
        <end position="430"/>
    </location>
</feature>
<feature type="transmembrane region" description="Helical" evidence="6">
    <location>
        <begin position="228"/>
        <end position="252"/>
    </location>
</feature>
<evidence type="ECO:0000313" key="7">
    <source>
        <dbReference type="EMBL" id="CAE0462896.1"/>
    </source>
</evidence>
<dbReference type="Gene3D" id="1.20.1070.10">
    <property type="entry name" value="Rhodopsin 7-helix transmembrane proteins"/>
    <property type="match status" value="1"/>
</dbReference>
<protein>
    <submittedName>
        <fullName evidence="7">Uncharacterized protein</fullName>
    </submittedName>
</protein>
<evidence type="ECO:0000256" key="6">
    <source>
        <dbReference type="SAM" id="Phobius"/>
    </source>
</evidence>
<evidence type="ECO:0000256" key="3">
    <source>
        <dbReference type="ARBA" id="ARBA00022989"/>
    </source>
</evidence>
<dbReference type="AlphaFoldDB" id="A0A7S3Q1R2"/>
<feature type="transmembrane region" description="Helical" evidence="6">
    <location>
        <begin position="293"/>
        <end position="313"/>
    </location>
</feature>
<feature type="compositionally biased region" description="Pro residues" evidence="5">
    <location>
        <begin position="412"/>
        <end position="424"/>
    </location>
</feature>
<gene>
    <name evidence="7" type="ORF">CDEB00056_LOCUS7737</name>
</gene>
<feature type="transmembrane region" description="Helical" evidence="6">
    <location>
        <begin position="165"/>
        <end position="185"/>
    </location>
</feature>
<keyword evidence="3 6" id="KW-1133">Transmembrane helix</keyword>
<evidence type="ECO:0000256" key="2">
    <source>
        <dbReference type="ARBA" id="ARBA00022692"/>
    </source>
</evidence>
<dbReference type="GO" id="GO:0007189">
    <property type="term" value="P:adenylate cyclase-activating G protein-coupled receptor signaling pathway"/>
    <property type="evidence" value="ECO:0007669"/>
    <property type="project" value="TreeGrafter"/>
</dbReference>
<evidence type="ECO:0000256" key="4">
    <source>
        <dbReference type="ARBA" id="ARBA00023136"/>
    </source>
</evidence>
<feature type="transmembrane region" description="Helical" evidence="6">
    <location>
        <begin position="78"/>
        <end position="99"/>
    </location>
</feature>
<dbReference type="GO" id="GO:0004930">
    <property type="term" value="F:G protein-coupled receptor activity"/>
    <property type="evidence" value="ECO:0007669"/>
    <property type="project" value="TreeGrafter"/>
</dbReference>
<reference evidence="7" key="1">
    <citation type="submission" date="2021-01" db="EMBL/GenBank/DDBJ databases">
        <authorList>
            <person name="Corre E."/>
            <person name="Pelletier E."/>
            <person name="Niang G."/>
            <person name="Scheremetjew M."/>
            <person name="Finn R."/>
            <person name="Kale V."/>
            <person name="Holt S."/>
            <person name="Cochrane G."/>
            <person name="Meng A."/>
            <person name="Brown T."/>
            <person name="Cohen L."/>
        </authorList>
    </citation>
    <scope>NUCLEOTIDE SEQUENCE</scope>
    <source>
        <strain evidence="7">MM31A-1</strain>
    </source>
</reference>
<dbReference type="GO" id="GO:0005886">
    <property type="term" value="C:plasma membrane"/>
    <property type="evidence" value="ECO:0007669"/>
    <property type="project" value="TreeGrafter"/>
</dbReference>
<organism evidence="7">
    <name type="scientific">Chaetoceros debilis</name>
    <dbReference type="NCBI Taxonomy" id="122233"/>
    <lineage>
        <taxon>Eukaryota</taxon>
        <taxon>Sar</taxon>
        <taxon>Stramenopiles</taxon>
        <taxon>Ochrophyta</taxon>
        <taxon>Bacillariophyta</taxon>
        <taxon>Coscinodiscophyceae</taxon>
        <taxon>Chaetocerotophycidae</taxon>
        <taxon>Chaetocerotales</taxon>
        <taxon>Chaetocerotaceae</taxon>
        <taxon>Chaetoceros</taxon>
    </lineage>
</organism>
<accession>A0A7S3Q1R2</accession>
<keyword evidence="4 6" id="KW-0472">Membrane</keyword>
<feature type="transmembrane region" description="Helical" evidence="6">
    <location>
        <begin position="129"/>
        <end position="153"/>
    </location>
</feature>
<keyword evidence="2 6" id="KW-0812">Transmembrane</keyword>
<feature type="transmembrane region" description="Helical" evidence="6">
    <location>
        <begin position="43"/>
        <end position="66"/>
    </location>
</feature>
<evidence type="ECO:0000256" key="5">
    <source>
        <dbReference type="SAM" id="MobiDB-lite"/>
    </source>
</evidence>
<evidence type="ECO:0000256" key="1">
    <source>
        <dbReference type="ARBA" id="ARBA00004141"/>
    </source>
</evidence>
<dbReference type="EMBL" id="HBIO01010004">
    <property type="protein sequence ID" value="CAE0462896.1"/>
    <property type="molecule type" value="Transcribed_RNA"/>
</dbReference>
<sequence>MSLFTSDRNLLHSIVIETEGQQHQVEQHEHDERLDITTLYTSWAGIIVTVISSVISIVASAVVIGIIYRSAKGLKNSVYHRILFGMSAADIIQTLALAFTTLPMPRDMIYTNFQGLIIGNNASCLAQGFFVSFGAVTGLMYNAMLSLYYLFFIRYNMSNEEFARWIEPLLHVVSVLSGLITASLMTSSGSYHPSPLSTSWCGVDKYPYWCTAGGGDCDGDVTQTAPYVLAYLISITSVCILVSSMILIVTAVRGQQLRMNNKNSLVASRGTEARDLEREAHILAKTKIVMKQAIAYTLINMFGFVMIVGLPWIRNYNEGQVPSMTFQVFFLIFRPLQGLLNSIIFICHKAFAFQRAHPTKFYTALGKVLKGEEDEGDDRVISDLLILKKHSALGRVRFAFDDNSYESSAPPTELPPTGLPPDGLPPNGLYKPEEKFSSDLILDDSLHDDEFLEMPSQAPQYAHSTSTSISRNGASIADVSGAESSAQNTLSGFSFADETTRSGSRASASGSFKSSLFAVSVAESVTSIVSGVFLSSNEHPSNA</sequence>
<dbReference type="SUPFAM" id="SSF81321">
    <property type="entry name" value="Family A G protein-coupled receptor-like"/>
    <property type="match status" value="1"/>
</dbReference>
<dbReference type="PANTHER" id="PTHR23112:SF0">
    <property type="entry name" value="TRANSMEMBRANE PROTEIN 116"/>
    <property type="match status" value="1"/>
</dbReference>
<feature type="transmembrane region" description="Helical" evidence="6">
    <location>
        <begin position="325"/>
        <end position="347"/>
    </location>
</feature>
<comment type="subcellular location">
    <subcellularLocation>
        <location evidence="1">Membrane</location>
        <topology evidence="1">Multi-pass membrane protein</topology>
    </subcellularLocation>
</comment>
<proteinExistence type="predicted"/>
<name>A0A7S3Q1R2_9STRA</name>
<dbReference type="PANTHER" id="PTHR23112">
    <property type="entry name" value="G PROTEIN-COUPLED RECEPTOR 157-RELATED"/>
    <property type="match status" value="1"/>
</dbReference>